<dbReference type="Gene3D" id="3.40.50.300">
    <property type="entry name" value="P-loop containing nucleotide triphosphate hydrolases"/>
    <property type="match status" value="1"/>
</dbReference>
<dbReference type="SUPFAM" id="SSF52540">
    <property type="entry name" value="P-loop containing nucleoside triphosphate hydrolases"/>
    <property type="match status" value="1"/>
</dbReference>
<dbReference type="InterPro" id="IPR011527">
    <property type="entry name" value="ABC1_TM_dom"/>
</dbReference>
<dbReference type="GO" id="GO:0140359">
    <property type="term" value="F:ABC-type transporter activity"/>
    <property type="evidence" value="ECO:0007669"/>
    <property type="project" value="InterPro"/>
</dbReference>
<evidence type="ECO:0000259" key="9">
    <source>
        <dbReference type="PROSITE" id="PS50893"/>
    </source>
</evidence>
<feature type="transmembrane region" description="Helical" evidence="8">
    <location>
        <begin position="21"/>
        <end position="50"/>
    </location>
</feature>
<evidence type="ECO:0000256" key="5">
    <source>
        <dbReference type="ARBA" id="ARBA00022840"/>
    </source>
</evidence>
<dbReference type="PANTHER" id="PTHR24221:SF654">
    <property type="entry name" value="ATP-BINDING CASSETTE SUB-FAMILY B MEMBER 6"/>
    <property type="match status" value="1"/>
</dbReference>
<dbReference type="InterPro" id="IPR003593">
    <property type="entry name" value="AAA+_ATPase"/>
</dbReference>
<dbReference type="InterPro" id="IPR003439">
    <property type="entry name" value="ABC_transporter-like_ATP-bd"/>
</dbReference>
<dbReference type="InterPro" id="IPR036640">
    <property type="entry name" value="ABC1_TM_sf"/>
</dbReference>
<comment type="caution">
    <text evidence="11">The sequence shown here is derived from an EMBL/GenBank/DDBJ whole genome shotgun (WGS) entry which is preliminary data.</text>
</comment>
<keyword evidence="6 8" id="KW-1133">Transmembrane helix</keyword>
<dbReference type="PROSITE" id="PS50929">
    <property type="entry name" value="ABC_TM1F"/>
    <property type="match status" value="1"/>
</dbReference>
<dbReference type="GO" id="GO:0005737">
    <property type="term" value="C:cytoplasm"/>
    <property type="evidence" value="ECO:0007669"/>
    <property type="project" value="UniProtKB-ARBA"/>
</dbReference>
<evidence type="ECO:0000256" key="2">
    <source>
        <dbReference type="ARBA" id="ARBA00022448"/>
    </source>
</evidence>
<keyword evidence="2" id="KW-0813">Transport</keyword>
<reference evidence="12" key="1">
    <citation type="submission" date="2018-02" db="EMBL/GenBank/DDBJ databases">
        <title>Genome sequence of Desulfocucumis palustris strain NAW-5.</title>
        <authorList>
            <person name="Watanabe M."/>
            <person name="Kojima H."/>
            <person name="Fukui M."/>
        </authorList>
    </citation>
    <scope>NUCLEOTIDE SEQUENCE [LARGE SCALE GENOMIC DNA]</scope>
    <source>
        <strain evidence="12">NAW-5</strain>
    </source>
</reference>
<keyword evidence="12" id="KW-1185">Reference proteome</keyword>
<name>A0A2L2XC57_9FIRM</name>
<dbReference type="AlphaFoldDB" id="A0A2L2XC57"/>
<dbReference type="OrthoDB" id="9770415at2"/>
<feature type="domain" description="ABC transporter" evidence="9">
    <location>
        <begin position="355"/>
        <end position="590"/>
    </location>
</feature>
<dbReference type="EMBL" id="BFAV01000121">
    <property type="protein sequence ID" value="GBF33818.1"/>
    <property type="molecule type" value="Genomic_DNA"/>
</dbReference>
<evidence type="ECO:0000256" key="1">
    <source>
        <dbReference type="ARBA" id="ARBA00004651"/>
    </source>
</evidence>
<gene>
    <name evidence="11" type="ORF">DCCM_2929</name>
</gene>
<evidence type="ECO:0000256" key="4">
    <source>
        <dbReference type="ARBA" id="ARBA00022741"/>
    </source>
</evidence>
<dbReference type="GO" id="GO:0005524">
    <property type="term" value="F:ATP binding"/>
    <property type="evidence" value="ECO:0007669"/>
    <property type="project" value="UniProtKB-KW"/>
</dbReference>
<feature type="transmembrane region" description="Helical" evidence="8">
    <location>
        <begin position="181"/>
        <end position="197"/>
    </location>
</feature>
<dbReference type="PANTHER" id="PTHR24221">
    <property type="entry name" value="ATP-BINDING CASSETTE SUB-FAMILY B"/>
    <property type="match status" value="1"/>
</dbReference>
<accession>A0A2L2XC57</accession>
<dbReference type="Gene3D" id="1.20.1560.10">
    <property type="entry name" value="ABC transporter type 1, transmembrane domain"/>
    <property type="match status" value="1"/>
</dbReference>
<organism evidence="11 12">
    <name type="scientific">Desulfocucumis palustris</name>
    <dbReference type="NCBI Taxonomy" id="1898651"/>
    <lineage>
        <taxon>Bacteria</taxon>
        <taxon>Bacillati</taxon>
        <taxon>Bacillota</taxon>
        <taxon>Clostridia</taxon>
        <taxon>Eubacteriales</taxon>
        <taxon>Desulfocucumaceae</taxon>
        <taxon>Desulfocucumis</taxon>
    </lineage>
</organism>
<dbReference type="InterPro" id="IPR027417">
    <property type="entry name" value="P-loop_NTPase"/>
</dbReference>
<feature type="domain" description="ABC transmembrane type-1" evidence="10">
    <location>
        <begin position="34"/>
        <end position="318"/>
    </location>
</feature>
<keyword evidence="3 8" id="KW-0812">Transmembrane</keyword>
<evidence type="ECO:0000313" key="12">
    <source>
        <dbReference type="Proteomes" id="UP000239549"/>
    </source>
</evidence>
<dbReference type="SUPFAM" id="SSF90123">
    <property type="entry name" value="ABC transporter transmembrane region"/>
    <property type="match status" value="1"/>
</dbReference>
<evidence type="ECO:0000259" key="10">
    <source>
        <dbReference type="PROSITE" id="PS50929"/>
    </source>
</evidence>
<keyword evidence="7 8" id="KW-0472">Membrane</keyword>
<evidence type="ECO:0000256" key="7">
    <source>
        <dbReference type="ARBA" id="ARBA00023136"/>
    </source>
</evidence>
<dbReference type="InterPro" id="IPR039421">
    <property type="entry name" value="Type_1_exporter"/>
</dbReference>
<evidence type="ECO:0000256" key="6">
    <source>
        <dbReference type="ARBA" id="ARBA00022989"/>
    </source>
</evidence>
<comment type="subcellular location">
    <subcellularLocation>
        <location evidence="1">Cell membrane</location>
        <topology evidence="1">Multi-pass membrane protein</topology>
    </subcellularLocation>
</comment>
<proteinExistence type="predicted"/>
<keyword evidence="4" id="KW-0547">Nucleotide-binding</keyword>
<sequence length="606" mass="67631">MGILFIYIRELYNFSRIKIVVNVLLMAVLGLLEGVGVLMIIPLLIVAGIIPGMQVSSGVTSWLNQFFQNIGVVLSLPVVLVLYTGICFGYCLLQRYQSILNFDIQQSFNDLLAVRLFRAVAYADWQFLVSRKKADITHVLISELTRVYAGITNILQLITTALITIIQIVIAFMIAPGLTCLVLAGAVVLFAFLQNFVKESRRMGKEMSDLNRNLFFTLTEYLNGIKEIKSYGVESAQINSFTTTRDKIRQNLGRFNKVRTKTDLLYKVGAAVFISLFFFSAIEIFELKPQEFVVISVISARLWPKLSSIQMGLQNINMMLPAFRATKELETQCLAVRENLPEGGHFSSMELKSTVKFCNVSFCYDAERTNYAVKEANFVLPAGTTTAIVGVSGAGKSTLVDLLIGLLTPQKGCILIDGKPLSENLRPWRNSIGYVSQDAFLFNTSIRENLIWFCPDSPEEDIWGALCLASADSFVNGLPDGLDTIVGDRGVRLSGGERQRIVLARALLRNPSVLILDEATSSLDSENEKRIQQAIENLWGRLTIVVIAHRISTIRNADQIFVLEQGRIVEQGNYHLLIQKKDSRFHALACLSQIPFAEGHPQQHLL</sequence>
<dbReference type="SMART" id="SM00382">
    <property type="entry name" value="AAA"/>
    <property type="match status" value="1"/>
</dbReference>
<dbReference type="GO" id="GO:0034040">
    <property type="term" value="F:ATPase-coupled lipid transmembrane transporter activity"/>
    <property type="evidence" value="ECO:0007669"/>
    <property type="project" value="TreeGrafter"/>
</dbReference>
<feature type="transmembrane region" description="Helical" evidence="8">
    <location>
        <begin position="70"/>
        <end position="93"/>
    </location>
</feature>
<dbReference type="InterPro" id="IPR017871">
    <property type="entry name" value="ABC_transporter-like_CS"/>
</dbReference>
<dbReference type="RefSeq" id="WP_104372158.1">
    <property type="nucleotide sequence ID" value="NZ_BFAV01000121.1"/>
</dbReference>
<feature type="transmembrane region" description="Helical" evidence="8">
    <location>
        <begin position="264"/>
        <end position="282"/>
    </location>
</feature>
<dbReference type="PROSITE" id="PS00211">
    <property type="entry name" value="ABC_TRANSPORTER_1"/>
    <property type="match status" value="1"/>
</dbReference>
<keyword evidence="5 11" id="KW-0067">ATP-binding</keyword>
<dbReference type="GO" id="GO:0016887">
    <property type="term" value="F:ATP hydrolysis activity"/>
    <property type="evidence" value="ECO:0007669"/>
    <property type="project" value="InterPro"/>
</dbReference>
<dbReference type="Pfam" id="PF00005">
    <property type="entry name" value="ABC_tran"/>
    <property type="match status" value="1"/>
</dbReference>
<dbReference type="Pfam" id="PF00664">
    <property type="entry name" value="ABC_membrane"/>
    <property type="match status" value="1"/>
</dbReference>
<dbReference type="Proteomes" id="UP000239549">
    <property type="component" value="Unassembled WGS sequence"/>
</dbReference>
<evidence type="ECO:0000313" key="11">
    <source>
        <dbReference type="EMBL" id="GBF33818.1"/>
    </source>
</evidence>
<feature type="transmembrane region" description="Helical" evidence="8">
    <location>
        <begin position="154"/>
        <end position="175"/>
    </location>
</feature>
<dbReference type="PROSITE" id="PS50893">
    <property type="entry name" value="ABC_TRANSPORTER_2"/>
    <property type="match status" value="1"/>
</dbReference>
<dbReference type="GO" id="GO:0005886">
    <property type="term" value="C:plasma membrane"/>
    <property type="evidence" value="ECO:0007669"/>
    <property type="project" value="UniProtKB-SubCell"/>
</dbReference>
<evidence type="ECO:0000256" key="3">
    <source>
        <dbReference type="ARBA" id="ARBA00022692"/>
    </source>
</evidence>
<dbReference type="FunFam" id="3.40.50.300:FF:000604">
    <property type="entry name" value="ABC transporter B family member 28"/>
    <property type="match status" value="1"/>
</dbReference>
<evidence type="ECO:0000256" key="8">
    <source>
        <dbReference type="SAM" id="Phobius"/>
    </source>
</evidence>
<protein>
    <submittedName>
        <fullName evidence="11">Lipid A export ATP-binding/permease protein MsbA</fullName>
    </submittedName>
</protein>